<gene>
    <name evidence="1" type="ORF">B4098_0523</name>
</gene>
<sequence>MPDKREVTHRDNEAETVVNDAHGSNQVGLFSEHKPYKPFAVTALETDEDMKRFAKFTDGKQE</sequence>
<protein>
    <submittedName>
        <fullName evidence="1">Uncharacterized protein</fullName>
    </submittedName>
</protein>
<dbReference type="AlphaFoldDB" id="A0A150K5L9"/>
<dbReference type="Proteomes" id="UP000075288">
    <property type="component" value="Unassembled WGS sequence"/>
</dbReference>
<name>A0A150K5L9_HEYCO</name>
<comment type="caution">
    <text evidence="1">The sequence shown here is derived from an EMBL/GenBank/DDBJ whole genome shotgun (WGS) entry which is preliminary data.</text>
</comment>
<dbReference type="GeneID" id="29812930"/>
<dbReference type="RefSeq" id="WP_019721660.1">
    <property type="nucleotide sequence ID" value="NZ_CP051674.1"/>
</dbReference>
<proteinExistence type="predicted"/>
<dbReference type="PATRIC" id="fig|1398.26.peg.1712"/>
<reference evidence="1 2" key="1">
    <citation type="submission" date="2016-01" db="EMBL/GenBank/DDBJ databases">
        <title>Genome Sequences of Twelve Sporeforming Bacillus Species Isolated from Foods.</title>
        <authorList>
            <person name="Berendsen E.M."/>
            <person name="Wells-Bennik M.H."/>
            <person name="Krawcyk A.O."/>
            <person name="De Jong A."/>
            <person name="Holsappel S."/>
            <person name="Eijlander R.T."/>
            <person name="Kuipers O.P."/>
        </authorList>
    </citation>
    <scope>NUCLEOTIDE SEQUENCE [LARGE SCALE GENOMIC DNA]</scope>
    <source>
        <strain evidence="1 2">B4098</strain>
    </source>
</reference>
<accession>A0A150K5L9</accession>
<evidence type="ECO:0000313" key="1">
    <source>
        <dbReference type="EMBL" id="KYC64849.1"/>
    </source>
</evidence>
<organism evidence="1 2">
    <name type="scientific">Heyndrickxia coagulans</name>
    <name type="common">Weizmannia coagulans</name>
    <dbReference type="NCBI Taxonomy" id="1398"/>
    <lineage>
        <taxon>Bacteria</taxon>
        <taxon>Bacillati</taxon>
        <taxon>Bacillota</taxon>
        <taxon>Bacilli</taxon>
        <taxon>Bacillales</taxon>
        <taxon>Bacillaceae</taxon>
        <taxon>Heyndrickxia</taxon>
    </lineage>
</organism>
<dbReference type="EMBL" id="LQYG01000023">
    <property type="protein sequence ID" value="KYC64849.1"/>
    <property type="molecule type" value="Genomic_DNA"/>
</dbReference>
<evidence type="ECO:0000313" key="2">
    <source>
        <dbReference type="Proteomes" id="UP000075288"/>
    </source>
</evidence>